<dbReference type="EMBL" id="CP022957">
    <property type="protein sequence ID" value="ASV30080.1"/>
    <property type="molecule type" value="Genomic_DNA"/>
</dbReference>
<name>A0A223V4L9_9FLAO</name>
<proteinExistence type="predicted"/>
<evidence type="ECO:0000313" key="2">
    <source>
        <dbReference type="Proteomes" id="UP000215244"/>
    </source>
</evidence>
<organism evidence="1 2">
    <name type="scientific">Maribacter cobaltidurans</name>
    <dbReference type="NCBI Taxonomy" id="1178778"/>
    <lineage>
        <taxon>Bacteria</taxon>
        <taxon>Pseudomonadati</taxon>
        <taxon>Bacteroidota</taxon>
        <taxon>Flavobacteriia</taxon>
        <taxon>Flavobacteriales</taxon>
        <taxon>Flavobacteriaceae</taxon>
        <taxon>Maribacter</taxon>
    </lineage>
</organism>
<dbReference type="Proteomes" id="UP000215244">
    <property type="component" value="Chromosome"/>
</dbReference>
<protein>
    <submittedName>
        <fullName evidence="1">Uncharacterized protein</fullName>
    </submittedName>
</protein>
<dbReference type="AlphaFoldDB" id="A0A223V4L9"/>
<evidence type="ECO:0000313" key="1">
    <source>
        <dbReference type="EMBL" id="ASV30080.1"/>
    </source>
</evidence>
<reference evidence="1 2" key="1">
    <citation type="submission" date="2017-08" db="EMBL/GenBank/DDBJ databases">
        <title>The complete genome sequence of Maribacter sp. B1, isolated from deep-sea sediment.</title>
        <authorList>
            <person name="Wu Y.-H."/>
            <person name="Cheng H."/>
            <person name="Xu X.-W."/>
        </authorList>
    </citation>
    <scope>NUCLEOTIDE SEQUENCE [LARGE SCALE GENOMIC DNA]</scope>
    <source>
        <strain evidence="1 2">B1</strain>
    </source>
</reference>
<keyword evidence="2" id="KW-1185">Reference proteome</keyword>
<gene>
    <name evidence="1" type="ORF">CJ263_07495</name>
</gene>
<accession>A0A223V4L9</accession>
<dbReference type="KEGG" id="marb:CJ263_07495"/>
<sequence>MRTVLVFKTSVRKRGKVKYLAPYLNELINDHGRWNFDLEDCDNILRIETLKPNPSAVSTLLTQRGFFCEELH</sequence>